<feature type="transmembrane region" description="Helical" evidence="2">
    <location>
        <begin position="60"/>
        <end position="78"/>
    </location>
</feature>
<sequence>MSTRATRALRGVAASAVATWTAAVSHTVGGGHAPSPLVLLIVTALAAPLCVALAGRALSLLRVIVAVGLSQVLLHVTFSATAGLDGIAGDGHVHGIPVLSAGATPEIGLEGPMVIAHILAAVLTVLAMYRGERMLHALGRGIRRVFVRMPPQPQPAIPRAVHSCVGGSRPRPRRRTDVHDLSRRGPPAFV</sequence>
<proteinExistence type="predicted"/>
<evidence type="ECO:0000256" key="1">
    <source>
        <dbReference type="SAM" id="MobiDB-lite"/>
    </source>
</evidence>
<evidence type="ECO:0000313" key="4">
    <source>
        <dbReference type="Proteomes" id="UP001597042"/>
    </source>
</evidence>
<feature type="transmembrane region" description="Helical" evidence="2">
    <location>
        <begin position="37"/>
        <end position="55"/>
    </location>
</feature>
<feature type="region of interest" description="Disordered" evidence="1">
    <location>
        <begin position="162"/>
        <end position="190"/>
    </location>
</feature>
<keyword evidence="2" id="KW-0812">Transmembrane</keyword>
<dbReference type="EMBL" id="JBHTIM010000001">
    <property type="protein sequence ID" value="MFD0781962.1"/>
    <property type="molecule type" value="Genomic_DNA"/>
</dbReference>
<organism evidence="3 4">
    <name type="scientific">Microbacterium koreense</name>
    <dbReference type="NCBI Taxonomy" id="323761"/>
    <lineage>
        <taxon>Bacteria</taxon>
        <taxon>Bacillati</taxon>
        <taxon>Actinomycetota</taxon>
        <taxon>Actinomycetes</taxon>
        <taxon>Micrococcales</taxon>
        <taxon>Microbacteriaceae</taxon>
        <taxon>Microbacterium</taxon>
    </lineage>
</organism>
<reference evidence="4" key="1">
    <citation type="journal article" date="2019" name="Int. J. Syst. Evol. Microbiol.">
        <title>The Global Catalogue of Microorganisms (GCM) 10K type strain sequencing project: providing services to taxonomists for standard genome sequencing and annotation.</title>
        <authorList>
            <consortium name="The Broad Institute Genomics Platform"/>
            <consortium name="The Broad Institute Genome Sequencing Center for Infectious Disease"/>
            <person name="Wu L."/>
            <person name="Ma J."/>
        </authorList>
    </citation>
    <scope>NUCLEOTIDE SEQUENCE [LARGE SCALE GENOMIC DNA]</scope>
    <source>
        <strain evidence="4">CCUG 50754</strain>
    </source>
</reference>
<keyword evidence="2" id="KW-1133">Transmembrane helix</keyword>
<evidence type="ECO:0000256" key="2">
    <source>
        <dbReference type="SAM" id="Phobius"/>
    </source>
</evidence>
<keyword evidence="2" id="KW-0472">Membrane</keyword>
<dbReference type="Proteomes" id="UP001597042">
    <property type="component" value="Unassembled WGS sequence"/>
</dbReference>
<keyword evidence="4" id="KW-1185">Reference proteome</keyword>
<accession>A0ABW2ZTH1</accession>
<gene>
    <name evidence="3" type="ORF">ACFQZV_11730</name>
</gene>
<evidence type="ECO:0008006" key="5">
    <source>
        <dbReference type="Google" id="ProtNLM"/>
    </source>
</evidence>
<feature type="transmembrane region" description="Helical" evidence="2">
    <location>
        <begin position="114"/>
        <end position="131"/>
    </location>
</feature>
<comment type="caution">
    <text evidence="3">The sequence shown here is derived from an EMBL/GenBank/DDBJ whole genome shotgun (WGS) entry which is preliminary data.</text>
</comment>
<evidence type="ECO:0000313" key="3">
    <source>
        <dbReference type="EMBL" id="MFD0781962.1"/>
    </source>
</evidence>
<dbReference type="RefSeq" id="WP_378753788.1">
    <property type="nucleotide sequence ID" value="NZ_JBHSSV010000020.1"/>
</dbReference>
<protein>
    <recommendedName>
        <fullName evidence="5">Integral membrane protein</fullName>
    </recommendedName>
</protein>
<name>A0ABW2ZTH1_9MICO</name>